<feature type="compositionally biased region" description="Polar residues" evidence="1">
    <location>
        <begin position="11"/>
        <end position="20"/>
    </location>
</feature>
<feature type="region of interest" description="Disordered" evidence="1">
    <location>
        <begin position="533"/>
        <end position="625"/>
    </location>
</feature>
<feature type="region of interest" description="Disordered" evidence="1">
    <location>
        <begin position="795"/>
        <end position="821"/>
    </location>
</feature>
<feature type="compositionally biased region" description="Basic and acidic residues" evidence="1">
    <location>
        <begin position="961"/>
        <end position="978"/>
    </location>
</feature>
<sequence>MKRTTNRDSVTKQQPTSVQSFAGGILNKYKPKQGKGQFGGLSLSHKKNSLGEPSVVQQRVHVQVIAPKDILKQPKAKKDGASNAKPIIERVIEREKVMIEKQTVVYRDVQRIIKEHRTVREIAVTQPTVIQQGQERMGHNKADTAATYAGSSGRAKSMTTTSNKTETVPFTQLGKIAEPPEVAAHERRPQAGTDFHKWLQARSNDSITIQSARRLDSLQKPLARERLKLKSSTLDYRERRQAPPLQLTNARSGRLRSLDNRQSAAEGGRSTRGVVNTEQAMKAATSVRAKQAEQAEAKTAERVKQAEQAEAKTAERAKQAEQAEAKTAERAKQAEQAEAKTAERAKQAEQAEAKTAERVKQAQQAEANTAERAKQKEQAEVDEVKSSASASAVKGKLPLKGKPVPAARLEHLSPKSGADEVGQASGPATKPTSAMPGIDSEAIRSASKAIAPEPRSERASGQLTLMTSRGEMSVTYNQLPGQLRLLKQHATWFEAKPQAIAAQLKPGLPIGQAIAAKRLVHREGDLKSVAGERAELKKGSAKESERRRPVHGANEQQITVMTSKQASTAKPTSGLPIGAGNIDSNLRQRRKTTKPANSLTQLISARARRHSTEQFPSPSRAKGTVMKDGAALQGNVRLVLRHSLGRQTVPTGTYRQAEGNTLTSQGVQNTSSAQQTAANATNEAVQRRATAAGISDRKQAQQQAKRIHQSPKASPSLAATIHRRLAGSQPAQASLPINAQRKYSAATEKKPQGNVTPGVSAAVAQRTSVQAGSYISSVLASPAAELVGRRSAQTMNDNEAHAASKQGQIGQTKSGSPALQPTTTGAIAAVRASTTHRLIRSIQQRTTPQTSRVITSANRAGHTSQRDGSKIVPLSLQAASKRSAEQPAGLKAGKPLHQAAQKHESTPASSPSPLRLRFAARPARSDAATSGLTKGAAASQGPYSAASAMPQLAHHQRKQAAQKEPERHVQVEAPKELDPDKLQKMIMKIPQLRPEAIADQVYKALERKMKLEQRRRGY</sequence>
<comment type="caution">
    <text evidence="2">The sequence shown here is derived from an EMBL/GenBank/DDBJ whole genome shotgun (WGS) entry which is preliminary data.</text>
</comment>
<dbReference type="Proteomes" id="UP001229346">
    <property type="component" value="Unassembled WGS sequence"/>
</dbReference>
<gene>
    <name evidence="2" type="ORF">J2T15_000419</name>
</gene>
<protein>
    <submittedName>
        <fullName evidence="2">Uncharacterized protein</fullName>
    </submittedName>
</protein>
<feature type="region of interest" description="Disordered" evidence="1">
    <location>
        <begin position="839"/>
        <end position="978"/>
    </location>
</feature>
<proteinExistence type="predicted"/>
<feature type="compositionally biased region" description="Low complexity" evidence="1">
    <location>
        <begin position="668"/>
        <end position="682"/>
    </location>
</feature>
<feature type="compositionally biased region" description="Basic and acidic residues" evidence="1">
    <location>
        <begin position="369"/>
        <end position="385"/>
    </location>
</feature>
<feature type="region of interest" description="Disordered" evidence="1">
    <location>
        <begin position="666"/>
        <end position="758"/>
    </location>
</feature>
<organism evidence="2 3">
    <name type="scientific">Paenibacillus harenae</name>
    <dbReference type="NCBI Taxonomy" id="306543"/>
    <lineage>
        <taxon>Bacteria</taxon>
        <taxon>Bacillati</taxon>
        <taxon>Bacillota</taxon>
        <taxon>Bacilli</taxon>
        <taxon>Bacillales</taxon>
        <taxon>Paenibacillaceae</taxon>
        <taxon>Paenibacillus</taxon>
    </lineage>
</organism>
<feature type="region of interest" description="Disordered" evidence="1">
    <location>
        <begin position="289"/>
        <end position="437"/>
    </location>
</feature>
<feature type="compositionally biased region" description="Polar residues" evidence="1">
    <location>
        <begin position="805"/>
        <end position="821"/>
    </location>
</feature>
<feature type="compositionally biased region" description="Polar residues" evidence="1">
    <location>
        <begin position="554"/>
        <end position="571"/>
    </location>
</feature>
<evidence type="ECO:0000256" key="1">
    <source>
        <dbReference type="SAM" id="MobiDB-lite"/>
    </source>
</evidence>
<evidence type="ECO:0000313" key="3">
    <source>
        <dbReference type="Proteomes" id="UP001229346"/>
    </source>
</evidence>
<feature type="compositionally biased region" description="Basic and acidic residues" evidence="1">
    <location>
        <begin position="290"/>
        <end position="360"/>
    </location>
</feature>
<feature type="compositionally biased region" description="Low complexity" evidence="1">
    <location>
        <begin position="386"/>
        <end position="407"/>
    </location>
</feature>
<dbReference type="EMBL" id="JAUSSU010000001">
    <property type="protein sequence ID" value="MDQ0111003.1"/>
    <property type="molecule type" value="Genomic_DNA"/>
</dbReference>
<evidence type="ECO:0000313" key="2">
    <source>
        <dbReference type="EMBL" id="MDQ0111003.1"/>
    </source>
</evidence>
<keyword evidence="3" id="KW-1185">Reference proteome</keyword>
<feature type="region of interest" description="Disordered" evidence="1">
    <location>
        <begin position="233"/>
        <end position="274"/>
    </location>
</feature>
<feature type="compositionally biased region" description="Low complexity" evidence="1">
    <location>
        <begin position="911"/>
        <end position="922"/>
    </location>
</feature>
<feature type="compositionally biased region" description="Polar residues" evidence="1">
    <location>
        <begin position="839"/>
        <end position="863"/>
    </location>
</feature>
<accession>A0ABT9TUJ1</accession>
<feature type="compositionally biased region" description="Basic and acidic residues" evidence="1">
    <location>
        <begin position="533"/>
        <end position="547"/>
    </location>
</feature>
<name>A0ABT9TUJ1_PAEHA</name>
<reference evidence="2 3" key="1">
    <citation type="submission" date="2023-07" db="EMBL/GenBank/DDBJ databases">
        <title>Sorghum-associated microbial communities from plants grown in Nebraska, USA.</title>
        <authorList>
            <person name="Schachtman D."/>
        </authorList>
    </citation>
    <scope>NUCLEOTIDE SEQUENCE [LARGE SCALE GENOMIC DNA]</scope>
    <source>
        <strain evidence="2 3">CC482</strain>
    </source>
</reference>
<feature type="compositionally biased region" description="Polar residues" evidence="1">
    <location>
        <begin position="594"/>
        <end position="603"/>
    </location>
</feature>
<dbReference type="RefSeq" id="WP_307200554.1">
    <property type="nucleotide sequence ID" value="NZ_JAUSSU010000001.1"/>
</dbReference>
<feature type="region of interest" description="Disordered" evidence="1">
    <location>
        <begin position="1"/>
        <end position="53"/>
    </location>
</feature>
<feature type="compositionally biased region" description="Basic and acidic residues" evidence="1">
    <location>
        <begin position="1"/>
        <end position="10"/>
    </location>
</feature>